<dbReference type="InterPro" id="IPR035896">
    <property type="entry name" value="AN1-like_Znf"/>
</dbReference>
<evidence type="ECO:0000256" key="3">
    <source>
        <dbReference type="ARBA" id="ARBA00022833"/>
    </source>
</evidence>
<comment type="caution">
    <text evidence="8">The sequence shown here is derived from an EMBL/GenBank/DDBJ whole genome shotgun (WGS) entry which is preliminary data.</text>
</comment>
<feature type="region of interest" description="Disordered" evidence="5">
    <location>
        <begin position="1"/>
        <end position="37"/>
    </location>
</feature>
<dbReference type="InterPro" id="IPR000626">
    <property type="entry name" value="Ubiquitin-like_dom"/>
</dbReference>
<dbReference type="Gene3D" id="4.10.1110.10">
    <property type="entry name" value="AN1-like Zinc finger"/>
    <property type="match status" value="1"/>
</dbReference>
<evidence type="ECO:0000256" key="2">
    <source>
        <dbReference type="ARBA" id="ARBA00022771"/>
    </source>
</evidence>
<dbReference type="Gene3D" id="3.10.20.90">
    <property type="entry name" value="Phosphatidylinositol 3-kinase Catalytic Subunit, Chain A, domain 1"/>
    <property type="match status" value="1"/>
</dbReference>
<keyword evidence="3" id="KW-0862">Zinc</keyword>
<feature type="domain" description="AN1-type" evidence="7">
    <location>
        <begin position="296"/>
        <end position="344"/>
    </location>
</feature>
<dbReference type="Proteomes" id="UP001176961">
    <property type="component" value="Unassembled WGS sequence"/>
</dbReference>
<evidence type="ECO:0000256" key="1">
    <source>
        <dbReference type="ARBA" id="ARBA00022723"/>
    </source>
</evidence>
<dbReference type="GO" id="GO:0008270">
    <property type="term" value="F:zinc ion binding"/>
    <property type="evidence" value="ECO:0007669"/>
    <property type="project" value="UniProtKB-KW"/>
</dbReference>
<dbReference type="PROSITE" id="PS51039">
    <property type="entry name" value="ZF_AN1"/>
    <property type="match status" value="1"/>
</dbReference>
<dbReference type="SUPFAM" id="SSF54236">
    <property type="entry name" value="Ubiquitin-like"/>
    <property type="match status" value="1"/>
</dbReference>
<dbReference type="CDD" id="cd17039">
    <property type="entry name" value="Ubl_ubiquitin_like"/>
    <property type="match status" value="1"/>
</dbReference>
<dbReference type="EMBL" id="CATQJL010000305">
    <property type="protein sequence ID" value="CAJ0602122.1"/>
    <property type="molecule type" value="Genomic_DNA"/>
</dbReference>
<evidence type="ECO:0000313" key="8">
    <source>
        <dbReference type="EMBL" id="CAJ0602122.1"/>
    </source>
</evidence>
<dbReference type="PANTHER" id="PTHR10634">
    <property type="entry name" value="AN1-TYPE ZINC FINGER PROTEIN"/>
    <property type="match status" value="1"/>
</dbReference>
<name>A0AA36MA16_CYLNA</name>
<dbReference type="PANTHER" id="PTHR10634:SF67">
    <property type="entry name" value="AN1-TYPE ZINC FINGER PROTEIN 3"/>
    <property type="match status" value="1"/>
</dbReference>
<dbReference type="InterPro" id="IPR000058">
    <property type="entry name" value="Znf_AN1"/>
</dbReference>
<evidence type="ECO:0000256" key="4">
    <source>
        <dbReference type="PROSITE-ProRule" id="PRU00449"/>
    </source>
</evidence>
<keyword evidence="1" id="KW-0479">Metal-binding</keyword>
<dbReference type="SMART" id="SM00213">
    <property type="entry name" value="UBQ"/>
    <property type="match status" value="1"/>
</dbReference>
<dbReference type="Pfam" id="PF00240">
    <property type="entry name" value="ubiquitin"/>
    <property type="match status" value="1"/>
</dbReference>
<evidence type="ECO:0000259" key="6">
    <source>
        <dbReference type="PROSITE" id="PS50053"/>
    </source>
</evidence>
<dbReference type="InterPro" id="IPR050652">
    <property type="entry name" value="AN1_A20_ZnFinger"/>
</dbReference>
<dbReference type="PROSITE" id="PS50053">
    <property type="entry name" value="UBIQUITIN_2"/>
    <property type="match status" value="1"/>
</dbReference>
<evidence type="ECO:0000313" key="9">
    <source>
        <dbReference type="Proteomes" id="UP001176961"/>
    </source>
</evidence>
<organism evidence="8 9">
    <name type="scientific">Cylicocyclus nassatus</name>
    <name type="common">Nematode worm</name>
    <dbReference type="NCBI Taxonomy" id="53992"/>
    <lineage>
        <taxon>Eukaryota</taxon>
        <taxon>Metazoa</taxon>
        <taxon>Ecdysozoa</taxon>
        <taxon>Nematoda</taxon>
        <taxon>Chromadorea</taxon>
        <taxon>Rhabditida</taxon>
        <taxon>Rhabditina</taxon>
        <taxon>Rhabditomorpha</taxon>
        <taxon>Strongyloidea</taxon>
        <taxon>Strongylidae</taxon>
        <taxon>Cylicocyclus</taxon>
    </lineage>
</organism>
<feature type="compositionally biased region" description="Polar residues" evidence="5">
    <location>
        <begin position="14"/>
        <end position="26"/>
    </location>
</feature>
<evidence type="ECO:0008006" key="10">
    <source>
        <dbReference type="Google" id="ProtNLM"/>
    </source>
</evidence>
<evidence type="ECO:0000259" key="7">
    <source>
        <dbReference type="PROSITE" id="PS51039"/>
    </source>
</evidence>
<dbReference type="AlphaFoldDB" id="A0AA36MA16"/>
<evidence type="ECO:0000256" key="5">
    <source>
        <dbReference type="SAM" id="MobiDB-lite"/>
    </source>
</evidence>
<proteinExistence type="predicted"/>
<reference evidence="8" key="1">
    <citation type="submission" date="2023-07" db="EMBL/GenBank/DDBJ databases">
        <authorList>
            <consortium name="CYATHOMIX"/>
        </authorList>
    </citation>
    <scope>NUCLEOTIDE SEQUENCE</scope>
    <source>
        <strain evidence="8">N/A</strain>
    </source>
</reference>
<feature type="domain" description="Ubiquitin-like" evidence="6">
    <location>
        <begin position="45"/>
        <end position="123"/>
    </location>
</feature>
<gene>
    <name evidence="8" type="ORF">CYNAS_LOCUS14105</name>
</gene>
<dbReference type="SUPFAM" id="SSF118310">
    <property type="entry name" value="AN1-like Zinc finger"/>
    <property type="match status" value="1"/>
</dbReference>
<keyword evidence="9" id="KW-1185">Reference proteome</keyword>
<keyword evidence="2 4" id="KW-0863">Zinc-finger</keyword>
<dbReference type="SMART" id="SM00154">
    <property type="entry name" value="ZnF_AN1"/>
    <property type="match status" value="1"/>
</dbReference>
<dbReference type="InterPro" id="IPR029071">
    <property type="entry name" value="Ubiquitin-like_domsf"/>
</dbReference>
<protein>
    <recommendedName>
        <fullName evidence="10">AN1-type zinc finger protein 4</fullName>
    </recommendedName>
</protein>
<feature type="region of interest" description="Disordered" evidence="5">
    <location>
        <begin position="209"/>
        <end position="245"/>
    </location>
</feature>
<feature type="compositionally biased region" description="Low complexity" evidence="5">
    <location>
        <begin position="213"/>
        <end position="240"/>
    </location>
</feature>
<accession>A0AA36MA16</accession>
<sequence>MSGSKSNSDRDRQNTCSERTQSGHSSRSPKDFSPRITIEPPSDLLEITIHSVMEGVTAARILVPALCRVSELKSIVSDATDISVDKQILLYNNVELKNDNAPIRSYGINKDCSLTMNVKMSTGSKISRDNGMNMNMLFLPMVMHQSPMPTLRNTIKTMTTLRGRPMMYSRKFELPKYDHNTEWSPAKQMEHELTRNKMRRLLRKLRQKKTRLLSDTDLSSPDNSSSAPSSAANSPNVRSRSPVKIYEPDNYLTDKRIKNFFEPPESVEELMLIQSPMSLPPSSMEELMKIKEARRESSKTACQFCHRKLGLTEQHIRCLCNGMFCKKHRRPAAHNCCIDYKQTGRSKIVKENPRLLEGGVHKAREE</sequence>